<dbReference type="RefSeq" id="WP_054492176.1">
    <property type="nucleotide sequence ID" value="NZ_BBZA01000038.1"/>
</dbReference>
<gene>
    <name evidence="3" type="ORF">ARMA_0670</name>
</gene>
<keyword evidence="1" id="KW-0472">Membrane</keyword>
<name>A0A0M9UBY1_9CHLR</name>
<accession>A0A0M9UBY1</accession>
<evidence type="ECO:0000313" key="4">
    <source>
        <dbReference type="Proteomes" id="UP000037784"/>
    </source>
</evidence>
<dbReference type="EMBL" id="BBZA01000038">
    <property type="protein sequence ID" value="GAP62247.1"/>
    <property type="molecule type" value="Genomic_DNA"/>
</dbReference>
<keyword evidence="4" id="KW-1185">Reference proteome</keyword>
<dbReference type="InterPro" id="IPR051599">
    <property type="entry name" value="Cell_Envelope_Assoc"/>
</dbReference>
<dbReference type="Proteomes" id="UP000037784">
    <property type="component" value="Unassembled WGS sequence"/>
</dbReference>
<dbReference type="InParanoid" id="A0A0M9UBY1"/>
<evidence type="ECO:0000313" key="3">
    <source>
        <dbReference type="EMBL" id="GAP62247.1"/>
    </source>
</evidence>
<comment type="caution">
    <text evidence="3">The sequence shown here is derived from an EMBL/GenBank/DDBJ whole genome shotgun (WGS) entry which is preliminary data.</text>
</comment>
<dbReference type="GO" id="GO:0005886">
    <property type="term" value="C:plasma membrane"/>
    <property type="evidence" value="ECO:0007669"/>
    <property type="project" value="TreeGrafter"/>
</dbReference>
<dbReference type="Pfam" id="PF02698">
    <property type="entry name" value="DUF218"/>
    <property type="match status" value="1"/>
</dbReference>
<evidence type="ECO:0000256" key="1">
    <source>
        <dbReference type="SAM" id="Phobius"/>
    </source>
</evidence>
<keyword evidence="1" id="KW-0812">Transmembrane</keyword>
<protein>
    <recommendedName>
        <fullName evidence="2">DUF218 domain-containing protein</fullName>
    </recommendedName>
</protein>
<dbReference type="OrthoDB" id="9782395at2"/>
<proteinExistence type="predicted"/>
<dbReference type="PANTHER" id="PTHR30336">
    <property type="entry name" value="INNER MEMBRANE PROTEIN, PROBABLE PERMEASE"/>
    <property type="match status" value="1"/>
</dbReference>
<dbReference type="PANTHER" id="PTHR30336:SF20">
    <property type="entry name" value="DUF218 DOMAIN-CONTAINING PROTEIN"/>
    <property type="match status" value="1"/>
</dbReference>
<dbReference type="CDD" id="cd06259">
    <property type="entry name" value="YdcF-like"/>
    <property type="match status" value="1"/>
</dbReference>
<feature type="transmembrane region" description="Helical" evidence="1">
    <location>
        <begin position="12"/>
        <end position="32"/>
    </location>
</feature>
<dbReference type="InterPro" id="IPR003848">
    <property type="entry name" value="DUF218"/>
</dbReference>
<reference evidence="4" key="2">
    <citation type="submission" date="2015-08" db="EMBL/GenBank/DDBJ databases">
        <title>Draft Genome Sequence of a Heterotrophic Facultative Anaerobic Bacterium Ardenticatena maritima Strain 110S.</title>
        <authorList>
            <person name="Kawaichi S."/>
            <person name="Yoshida T."/>
            <person name="Sako Y."/>
            <person name="Nakamura R."/>
        </authorList>
    </citation>
    <scope>NUCLEOTIDE SEQUENCE [LARGE SCALE GENOMIC DNA]</scope>
    <source>
        <strain evidence="4">110S</strain>
    </source>
</reference>
<dbReference type="AlphaFoldDB" id="A0A0M9UBY1"/>
<keyword evidence="1" id="KW-1133">Transmembrane helix</keyword>
<reference evidence="3 4" key="1">
    <citation type="journal article" date="2015" name="Genome Announc.">
        <title>Draft Genome Sequence of a Heterotrophic Facultative Anaerobic Thermophilic Bacterium, Ardenticatena maritima Strain 110ST.</title>
        <authorList>
            <person name="Kawaichi S."/>
            <person name="Yoshida T."/>
            <person name="Sako Y."/>
            <person name="Nakamura R."/>
        </authorList>
    </citation>
    <scope>NUCLEOTIDE SEQUENCE [LARGE SCALE GENOMIC DNA]</scope>
    <source>
        <strain evidence="3 4">110S</strain>
    </source>
</reference>
<organism evidence="3 4">
    <name type="scientific">Ardenticatena maritima</name>
    <dbReference type="NCBI Taxonomy" id="872965"/>
    <lineage>
        <taxon>Bacteria</taxon>
        <taxon>Bacillati</taxon>
        <taxon>Chloroflexota</taxon>
        <taxon>Ardenticatenia</taxon>
        <taxon>Ardenticatenales</taxon>
        <taxon>Ardenticatenaceae</taxon>
        <taxon>Ardenticatena</taxon>
    </lineage>
</organism>
<evidence type="ECO:0000259" key="2">
    <source>
        <dbReference type="Pfam" id="PF02698"/>
    </source>
</evidence>
<sequence length="218" mass="24282">MRTLIRRIWNVFAILGMTVTLYFLLLIVLIYLQARHDELRPADAIVVLGTAQYNGKPSPVLSARLDHAADLYHRGIAPIIITTGGHGPDPLYTEAGVGKVYLIEQGIPESAILTEERGETSWESMVEVQRLANAHQIRRIVLVSDPFHVLRLKLMARHLGLEAVGSPTRTSPISDQPLVEFAYVVREALGITHHEMQQLLLSLTTWSPKAPSADFSHQ</sequence>
<dbReference type="Gene3D" id="3.40.50.620">
    <property type="entry name" value="HUPs"/>
    <property type="match status" value="1"/>
</dbReference>
<feature type="domain" description="DUF218" evidence="2">
    <location>
        <begin position="43"/>
        <end position="190"/>
    </location>
</feature>
<dbReference type="InterPro" id="IPR014729">
    <property type="entry name" value="Rossmann-like_a/b/a_fold"/>
</dbReference>